<dbReference type="Proteomes" id="UP000436088">
    <property type="component" value="Unassembled WGS sequence"/>
</dbReference>
<organism evidence="1 2">
    <name type="scientific">Hibiscus syriacus</name>
    <name type="common">Rose of Sharon</name>
    <dbReference type="NCBI Taxonomy" id="106335"/>
    <lineage>
        <taxon>Eukaryota</taxon>
        <taxon>Viridiplantae</taxon>
        <taxon>Streptophyta</taxon>
        <taxon>Embryophyta</taxon>
        <taxon>Tracheophyta</taxon>
        <taxon>Spermatophyta</taxon>
        <taxon>Magnoliopsida</taxon>
        <taxon>eudicotyledons</taxon>
        <taxon>Gunneridae</taxon>
        <taxon>Pentapetalae</taxon>
        <taxon>rosids</taxon>
        <taxon>malvids</taxon>
        <taxon>Malvales</taxon>
        <taxon>Malvaceae</taxon>
        <taxon>Malvoideae</taxon>
        <taxon>Hibiscus</taxon>
    </lineage>
</organism>
<gene>
    <name evidence="1" type="ORF">F3Y22_tig00110346pilonHSYRG00123</name>
</gene>
<accession>A0A6A3AZ48</accession>
<dbReference type="EMBL" id="VEPZ02000946">
    <property type="protein sequence ID" value="KAE8708335.1"/>
    <property type="molecule type" value="Genomic_DNA"/>
</dbReference>
<proteinExistence type="predicted"/>
<dbReference type="AlphaFoldDB" id="A0A6A3AZ48"/>
<reference evidence="1" key="1">
    <citation type="submission" date="2019-09" db="EMBL/GenBank/DDBJ databases">
        <title>Draft genome information of white flower Hibiscus syriacus.</title>
        <authorList>
            <person name="Kim Y.-M."/>
        </authorList>
    </citation>
    <scope>NUCLEOTIDE SEQUENCE [LARGE SCALE GENOMIC DNA]</scope>
    <source>
        <strain evidence="1">YM2019G1</strain>
    </source>
</reference>
<comment type="caution">
    <text evidence="1">The sequence shown here is derived from an EMBL/GenBank/DDBJ whole genome shotgun (WGS) entry which is preliminary data.</text>
</comment>
<evidence type="ECO:0000313" key="2">
    <source>
        <dbReference type="Proteomes" id="UP000436088"/>
    </source>
</evidence>
<keyword evidence="2" id="KW-1185">Reference proteome</keyword>
<name>A0A6A3AZ48_HIBSY</name>
<protein>
    <submittedName>
        <fullName evidence="1">Peroxisome bioproteinsis protein 5</fullName>
    </submittedName>
</protein>
<evidence type="ECO:0000313" key="1">
    <source>
        <dbReference type="EMBL" id="KAE8708335.1"/>
    </source>
</evidence>
<sequence length="258" mass="27877">MSMCELVTGGVACAVPSSSSSSSNRLGALANVLIGSSSKTQCVLKEIPNTAAASPHTQFYSHANDPLAALPGSELDRPFLQSNAQGSEFIRGFGGANANGFVDAWEEIQRQPPFDPVAAPAPPIQPTLDGPPQRVLSSFLYSFVDSSQSGIPLRPTPLPLLGLSQGDKQCIHDRSSIMARHIFADRSEEFINAQVLCPLLDHCYMVNALLSSLEIKNDIHGRGPMPGRFRELEDHWNESQGVMKPYAARRMGHSIQPK</sequence>